<dbReference type="CDD" id="cd01949">
    <property type="entry name" value="GGDEF"/>
    <property type="match status" value="1"/>
</dbReference>
<dbReference type="InterPro" id="IPR011006">
    <property type="entry name" value="CheY-like_superfamily"/>
</dbReference>
<dbReference type="InterPro" id="IPR029787">
    <property type="entry name" value="Nucleotide_cyclase"/>
</dbReference>
<keyword evidence="5" id="KW-1185">Reference proteome</keyword>
<dbReference type="InterPro" id="IPR050469">
    <property type="entry name" value="Diguanylate_Cyclase"/>
</dbReference>
<dbReference type="Pfam" id="PF00072">
    <property type="entry name" value="Response_reg"/>
    <property type="match status" value="1"/>
</dbReference>
<evidence type="ECO:0000256" key="1">
    <source>
        <dbReference type="PROSITE-ProRule" id="PRU00169"/>
    </source>
</evidence>
<dbReference type="Gene3D" id="3.40.50.2300">
    <property type="match status" value="1"/>
</dbReference>
<dbReference type="InterPro" id="IPR043128">
    <property type="entry name" value="Rev_trsase/Diguanyl_cyclase"/>
</dbReference>
<comment type="caution">
    <text evidence="1">Lacks conserved residue(s) required for the propagation of feature annotation.</text>
</comment>
<dbReference type="PANTHER" id="PTHR45138">
    <property type="entry name" value="REGULATORY COMPONENTS OF SENSORY TRANSDUCTION SYSTEM"/>
    <property type="match status" value="1"/>
</dbReference>
<gene>
    <name evidence="4" type="ORF">SAMN04488500_116121</name>
</gene>
<accession>A0A1W2DMI1</accession>
<dbReference type="InterPro" id="IPR000160">
    <property type="entry name" value="GGDEF_dom"/>
</dbReference>
<evidence type="ECO:0000259" key="2">
    <source>
        <dbReference type="PROSITE" id="PS50110"/>
    </source>
</evidence>
<feature type="domain" description="GGDEF" evidence="3">
    <location>
        <begin position="168"/>
        <end position="297"/>
    </location>
</feature>
<evidence type="ECO:0000259" key="3">
    <source>
        <dbReference type="PROSITE" id="PS50887"/>
    </source>
</evidence>
<dbReference type="PANTHER" id="PTHR45138:SF9">
    <property type="entry name" value="DIGUANYLATE CYCLASE DGCM-RELATED"/>
    <property type="match status" value="1"/>
</dbReference>
<evidence type="ECO:0000313" key="4">
    <source>
        <dbReference type="EMBL" id="SMC98258.1"/>
    </source>
</evidence>
<name>A0A1W2DMI1_9FIRM</name>
<organism evidence="4 5">
    <name type="scientific">Sporomusa malonica</name>
    <dbReference type="NCBI Taxonomy" id="112901"/>
    <lineage>
        <taxon>Bacteria</taxon>
        <taxon>Bacillati</taxon>
        <taxon>Bacillota</taxon>
        <taxon>Negativicutes</taxon>
        <taxon>Selenomonadales</taxon>
        <taxon>Sporomusaceae</taxon>
        <taxon>Sporomusa</taxon>
    </lineage>
</organism>
<dbReference type="EMBL" id="FWXI01000016">
    <property type="protein sequence ID" value="SMC98258.1"/>
    <property type="molecule type" value="Genomic_DNA"/>
</dbReference>
<dbReference type="GO" id="GO:1902201">
    <property type="term" value="P:negative regulation of bacterial-type flagellum-dependent cell motility"/>
    <property type="evidence" value="ECO:0007669"/>
    <property type="project" value="TreeGrafter"/>
</dbReference>
<dbReference type="PROSITE" id="PS50887">
    <property type="entry name" value="GGDEF"/>
    <property type="match status" value="1"/>
</dbReference>
<dbReference type="Proteomes" id="UP000192738">
    <property type="component" value="Unassembled WGS sequence"/>
</dbReference>
<protein>
    <submittedName>
        <fullName evidence="4">Diguanylate cyclase (GGDEF) domain-containing protein</fullName>
    </submittedName>
</protein>
<reference evidence="4 5" key="1">
    <citation type="submission" date="2017-04" db="EMBL/GenBank/DDBJ databases">
        <authorList>
            <person name="Afonso C.L."/>
            <person name="Miller P.J."/>
            <person name="Scott M.A."/>
            <person name="Spackman E."/>
            <person name="Goraichik I."/>
            <person name="Dimitrov K.M."/>
            <person name="Suarez D.L."/>
            <person name="Swayne D.E."/>
        </authorList>
    </citation>
    <scope>NUCLEOTIDE SEQUENCE [LARGE SCALE GENOMIC DNA]</scope>
    <source>
        <strain evidence="4 5">DSM 5090</strain>
    </source>
</reference>
<dbReference type="InterPro" id="IPR001789">
    <property type="entry name" value="Sig_transdc_resp-reg_receiver"/>
</dbReference>
<dbReference type="SMART" id="SM00267">
    <property type="entry name" value="GGDEF"/>
    <property type="match status" value="1"/>
</dbReference>
<dbReference type="PROSITE" id="PS50110">
    <property type="entry name" value="RESPONSE_REGULATORY"/>
    <property type="match status" value="1"/>
</dbReference>
<dbReference type="NCBIfam" id="TIGR00254">
    <property type="entry name" value="GGDEF"/>
    <property type="match status" value="1"/>
</dbReference>
<dbReference type="SUPFAM" id="SSF55073">
    <property type="entry name" value="Nucleotide cyclase"/>
    <property type="match status" value="1"/>
</dbReference>
<feature type="domain" description="Response regulatory" evidence="2">
    <location>
        <begin position="7"/>
        <end position="124"/>
    </location>
</feature>
<proteinExistence type="predicted"/>
<dbReference type="CDD" id="cd00156">
    <property type="entry name" value="REC"/>
    <property type="match status" value="1"/>
</dbReference>
<dbReference type="STRING" id="112901.SAMN04488500_116121"/>
<sequence>MIKKSVSVLVICEVRQYREIKMALSDAILDTCFSLWCVGRLQEGLKVLDQSAIDVVLLVFALSDSHGISGLMKIRNQYPDVPVVVMVESSDAAVAISAVRDGAQDVLVKQEVLGSALARSLLYAIERQRIIKDLQTASLFDELTGLYNRRGFMNLARHYVQVSGRSRRGMILFYADLDKLKFINDNLGHQVGDEAIISTARILKGVFRTSDIVARIGGDEFVALALDADSVFATNILERLKAKGKDSSQSYLLSLSVGYAFYDPENPCTIEELLAKADKNMYEDKLAKRNEKKKCYNGRQLSTIRKRGQYNC</sequence>
<dbReference type="GO" id="GO:0052621">
    <property type="term" value="F:diguanylate cyclase activity"/>
    <property type="evidence" value="ECO:0007669"/>
    <property type="project" value="TreeGrafter"/>
</dbReference>
<dbReference type="Pfam" id="PF00990">
    <property type="entry name" value="GGDEF"/>
    <property type="match status" value="1"/>
</dbReference>
<dbReference type="GO" id="GO:0005886">
    <property type="term" value="C:plasma membrane"/>
    <property type="evidence" value="ECO:0007669"/>
    <property type="project" value="TreeGrafter"/>
</dbReference>
<dbReference type="GO" id="GO:0043709">
    <property type="term" value="P:cell adhesion involved in single-species biofilm formation"/>
    <property type="evidence" value="ECO:0007669"/>
    <property type="project" value="TreeGrafter"/>
</dbReference>
<dbReference type="SUPFAM" id="SSF52172">
    <property type="entry name" value="CheY-like"/>
    <property type="match status" value="1"/>
</dbReference>
<dbReference type="RefSeq" id="WP_084577167.1">
    <property type="nucleotide sequence ID" value="NZ_CP155572.1"/>
</dbReference>
<dbReference type="GO" id="GO:0000160">
    <property type="term" value="P:phosphorelay signal transduction system"/>
    <property type="evidence" value="ECO:0007669"/>
    <property type="project" value="InterPro"/>
</dbReference>
<evidence type="ECO:0000313" key="5">
    <source>
        <dbReference type="Proteomes" id="UP000192738"/>
    </source>
</evidence>
<dbReference type="Gene3D" id="3.30.70.270">
    <property type="match status" value="1"/>
</dbReference>
<dbReference type="OrthoDB" id="9805474at2"/>
<dbReference type="AlphaFoldDB" id="A0A1W2DMI1"/>